<keyword evidence="14" id="KW-1185">Reference proteome</keyword>
<evidence type="ECO:0000256" key="10">
    <source>
        <dbReference type="PIRSR" id="PIRSR001399-1"/>
    </source>
</evidence>
<dbReference type="EC" id="4.2.1.10" evidence="6 9"/>
<accession>A0A5A7N4B9</accession>
<evidence type="ECO:0000256" key="11">
    <source>
        <dbReference type="PIRSR" id="PIRSR001399-2"/>
    </source>
</evidence>
<comment type="pathway">
    <text evidence="3 9">Metabolic intermediate biosynthesis; chorismate biosynthesis; chorismate from D-erythrose 4-phosphate and phosphoenolpyruvate: step 3/7.</text>
</comment>
<protein>
    <recommendedName>
        <fullName evidence="6 9">3-dehydroquinate dehydratase</fullName>
        <shortName evidence="9">3-dehydroquinase</shortName>
        <ecNumber evidence="6 9">4.2.1.10</ecNumber>
    </recommendedName>
    <alternativeName>
        <fullName evidence="9">Type II DHQase</fullName>
    </alternativeName>
</protein>
<dbReference type="NCBIfam" id="TIGR01088">
    <property type="entry name" value="aroQ"/>
    <property type="match status" value="1"/>
</dbReference>
<dbReference type="PANTHER" id="PTHR21272:SF3">
    <property type="entry name" value="CATABOLIC 3-DEHYDROQUINASE"/>
    <property type="match status" value="1"/>
</dbReference>
<dbReference type="GO" id="GO:0008652">
    <property type="term" value="P:amino acid biosynthetic process"/>
    <property type="evidence" value="ECO:0007669"/>
    <property type="project" value="UniProtKB-KW"/>
</dbReference>
<dbReference type="SUPFAM" id="SSF52304">
    <property type="entry name" value="Type II 3-dehydroquinate dehydratase"/>
    <property type="match status" value="1"/>
</dbReference>
<dbReference type="NCBIfam" id="NF003807">
    <property type="entry name" value="PRK05395.1-4"/>
    <property type="match status" value="1"/>
</dbReference>
<evidence type="ECO:0000256" key="9">
    <source>
        <dbReference type="HAMAP-Rule" id="MF_00169"/>
    </source>
</evidence>
<dbReference type="NCBIfam" id="NF003805">
    <property type="entry name" value="PRK05395.1-2"/>
    <property type="match status" value="1"/>
</dbReference>
<dbReference type="RefSeq" id="WP_042084502.1">
    <property type="nucleotide sequence ID" value="NZ_BKCN01000002.1"/>
</dbReference>
<dbReference type="PROSITE" id="PS01029">
    <property type="entry name" value="DEHYDROQUINASE_II"/>
    <property type="match status" value="1"/>
</dbReference>
<evidence type="ECO:0000256" key="4">
    <source>
        <dbReference type="ARBA" id="ARBA00011037"/>
    </source>
</evidence>
<keyword evidence="9" id="KW-0028">Amino-acid biosynthesis</keyword>
<name>A0A5A7N4B9_9PROT</name>
<feature type="binding site" evidence="9 11">
    <location>
        <position position="74"/>
    </location>
    <ligand>
        <name>substrate</name>
    </ligand>
</feature>
<evidence type="ECO:0000256" key="7">
    <source>
        <dbReference type="ARBA" id="ARBA00023141"/>
    </source>
</evidence>
<comment type="caution">
    <text evidence="13">The sequence shown here is derived from an EMBL/GenBank/DDBJ whole genome shotgun (WGS) entry which is preliminary data.</text>
</comment>
<dbReference type="NCBIfam" id="NF003806">
    <property type="entry name" value="PRK05395.1-3"/>
    <property type="match status" value="1"/>
</dbReference>
<comment type="similarity">
    <text evidence="4 9">Belongs to the type-II 3-dehydroquinase family.</text>
</comment>
<dbReference type="AlphaFoldDB" id="A0A5A7N4B9"/>
<evidence type="ECO:0000256" key="5">
    <source>
        <dbReference type="ARBA" id="ARBA00011193"/>
    </source>
</evidence>
<reference evidence="13 14" key="1">
    <citation type="submission" date="2019-09" db="EMBL/GenBank/DDBJ databases">
        <title>NBRP : Genome information of microbial organism related human and environment.</title>
        <authorList>
            <person name="Hattori M."/>
            <person name="Oshima K."/>
            <person name="Inaba H."/>
            <person name="Suda W."/>
            <person name="Sakamoto M."/>
            <person name="Iino T."/>
            <person name="Kitahara M."/>
            <person name="Oshida Y."/>
            <person name="Iida T."/>
            <person name="Kudo T."/>
            <person name="Itoh T."/>
            <person name="Ohkuma M."/>
        </authorList>
    </citation>
    <scope>NUCLEOTIDE SEQUENCE [LARGE SCALE GENOMIC DNA]</scope>
    <source>
        <strain evidence="13 14">Q-1</strain>
    </source>
</reference>
<feature type="binding site" evidence="9 11">
    <location>
        <begin position="101"/>
        <end position="102"/>
    </location>
    <ligand>
        <name>substrate</name>
    </ligand>
</feature>
<keyword evidence="8 9" id="KW-0456">Lyase</keyword>
<dbReference type="InterPro" id="IPR036441">
    <property type="entry name" value="DHquinase_II_sf"/>
</dbReference>
<dbReference type="CDD" id="cd00466">
    <property type="entry name" value="DHQase_II"/>
    <property type="match status" value="1"/>
</dbReference>
<dbReference type="EMBL" id="BKCN01000002">
    <property type="protein sequence ID" value="GER03112.1"/>
    <property type="molecule type" value="Genomic_DNA"/>
</dbReference>
<evidence type="ECO:0000256" key="2">
    <source>
        <dbReference type="ARBA" id="ARBA00003924"/>
    </source>
</evidence>
<evidence type="ECO:0000313" key="14">
    <source>
        <dbReference type="Proteomes" id="UP000324996"/>
    </source>
</evidence>
<dbReference type="Pfam" id="PF01220">
    <property type="entry name" value="DHquinase_II"/>
    <property type="match status" value="1"/>
</dbReference>
<dbReference type="PANTHER" id="PTHR21272">
    <property type="entry name" value="CATABOLIC 3-DEHYDROQUINASE"/>
    <property type="match status" value="1"/>
</dbReference>
<organism evidence="13 14">
    <name type="scientific">Iodidimonas nitroreducens</name>
    <dbReference type="NCBI Taxonomy" id="1236968"/>
    <lineage>
        <taxon>Bacteria</taxon>
        <taxon>Pseudomonadati</taxon>
        <taxon>Pseudomonadota</taxon>
        <taxon>Alphaproteobacteria</taxon>
        <taxon>Iodidimonadales</taxon>
        <taxon>Iodidimonadaceae</taxon>
        <taxon>Iodidimonas</taxon>
    </lineage>
</organism>
<feature type="binding site" evidence="9 11">
    <location>
        <position position="111"/>
    </location>
    <ligand>
        <name>substrate</name>
    </ligand>
</feature>
<feature type="binding site" evidence="9 11">
    <location>
        <position position="80"/>
    </location>
    <ligand>
        <name>substrate</name>
    </ligand>
</feature>
<evidence type="ECO:0000256" key="3">
    <source>
        <dbReference type="ARBA" id="ARBA00004902"/>
    </source>
</evidence>
<feature type="active site" description="Proton donor" evidence="9 10">
    <location>
        <position position="100"/>
    </location>
</feature>
<dbReference type="InterPro" id="IPR018509">
    <property type="entry name" value="DHquinase_II_CS"/>
</dbReference>
<evidence type="ECO:0000256" key="8">
    <source>
        <dbReference type="ARBA" id="ARBA00023239"/>
    </source>
</evidence>
<dbReference type="HAMAP" id="MF_00169">
    <property type="entry name" value="AroQ"/>
    <property type="match status" value="1"/>
</dbReference>
<comment type="subunit">
    <text evidence="5 9">Homododecamer.</text>
</comment>
<dbReference type="Proteomes" id="UP000324996">
    <property type="component" value="Unassembled WGS sequence"/>
</dbReference>
<feature type="binding site" evidence="9 11">
    <location>
        <position position="87"/>
    </location>
    <ligand>
        <name>substrate</name>
    </ligand>
</feature>
<feature type="site" description="Transition state stabilizer" evidence="9 12">
    <location>
        <position position="18"/>
    </location>
</feature>
<dbReference type="GO" id="GO:0009073">
    <property type="term" value="P:aromatic amino acid family biosynthetic process"/>
    <property type="evidence" value="ECO:0007669"/>
    <property type="project" value="UniProtKB-KW"/>
</dbReference>
<dbReference type="InterPro" id="IPR001874">
    <property type="entry name" value="DHquinase_II"/>
</dbReference>
<dbReference type="Gene3D" id="3.40.50.9100">
    <property type="entry name" value="Dehydroquinase, class II"/>
    <property type="match status" value="1"/>
</dbReference>
<dbReference type="GO" id="GO:0019631">
    <property type="term" value="P:quinate catabolic process"/>
    <property type="evidence" value="ECO:0007669"/>
    <property type="project" value="TreeGrafter"/>
</dbReference>
<proteinExistence type="inferred from homology"/>
<dbReference type="GO" id="GO:0009423">
    <property type="term" value="P:chorismate biosynthetic process"/>
    <property type="evidence" value="ECO:0007669"/>
    <property type="project" value="UniProtKB-UniRule"/>
</dbReference>
<comment type="function">
    <text evidence="2 9">Catalyzes a trans-dehydration via an enolate intermediate.</text>
</comment>
<evidence type="ECO:0000313" key="13">
    <source>
        <dbReference type="EMBL" id="GER03112.1"/>
    </source>
</evidence>
<dbReference type="UniPathway" id="UPA00053">
    <property type="reaction ID" value="UER00086"/>
</dbReference>
<keyword evidence="7 9" id="KW-0057">Aromatic amino acid biosynthesis</keyword>
<feature type="active site" description="Proton acceptor" evidence="9 10">
    <location>
        <position position="23"/>
    </location>
</feature>
<evidence type="ECO:0000256" key="1">
    <source>
        <dbReference type="ARBA" id="ARBA00001864"/>
    </source>
</evidence>
<gene>
    <name evidence="9 13" type="primary">aroQ</name>
    <name evidence="13" type="ORF">JCM17846_07940</name>
</gene>
<sequence length="149" mass="16009">MLHIHVLNGPNLNLLGTREPHIYGAETLDDVEQKLVAYGKEHDISFTMRQSNHEGQLIDWLHEARTKADGVIINPGGLTHSSISLADAVAAIAIPVVEVHLSNIFARESFRAHSTISAVATGILTGFGTTGYLMAAHALAAHLSRTEKG</sequence>
<evidence type="ECO:0000256" key="6">
    <source>
        <dbReference type="ARBA" id="ARBA00012060"/>
    </source>
</evidence>
<dbReference type="GO" id="GO:0003855">
    <property type="term" value="F:3-dehydroquinate dehydratase activity"/>
    <property type="evidence" value="ECO:0007669"/>
    <property type="project" value="UniProtKB-UniRule"/>
</dbReference>
<dbReference type="PIRSF" id="PIRSF001399">
    <property type="entry name" value="DHquinase_II"/>
    <property type="match status" value="1"/>
</dbReference>
<evidence type="ECO:0000256" key="12">
    <source>
        <dbReference type="PIRSR" id="PIRSR001399-3"/>
    </source>
</evidence>
<comment type="catalytic activity">
    <reaction evidence="1 9">
        <text>3-dehydroquinate = 3-dehydroshikimate + H2O</text>
        <dbReference type="Rhea" id="RHEA:21096"/>
        <dbReference type="ChEBI" id="CHEBI:15377"/>
        <dbReference type="ChEBI" id="CHEBI:16630"/>
        <dbReference type="ChEBI" id="CHEBI:32364"/>
        <dbReference type="EC" id="4.2.1.10"/>
    </reaction>
</comment>